<reference evidence="2" key="2">
    <citation type="submission" date="2023-01" db="EMBL/GenBank/DDBJ databases">
        <authorList>
            <person name="Sun Q."/>
            <person name="Evtushenko L."/>
        </authorList>
    </citation>
    <scope>NUCLEOTIDE SEQUENCE</scope>
    <source>
        <strain evidence="2">VKM Ac-1447</strain>
    </source>
</reference>
<reference evidence="2" key="1">
    <citation type="journal article" date="2014" name="Int. J. Syst. Evol. Microbiol.">
        <title>Complete genome sequence of Corynebacterium casei LMG S-19264T (=DSM 44701T), isolated from a smear-ripened cheese.</title>
        <authorList>
            <consortium name="US DOE Joint Genome Institute (JGI-PGF)"/>
            <person name="Walter F."/>
            <person name="Albersmeier A."/>
            <person name="Kalinowski J."/>
            <person name="Ruckert C."/>
        </authorList>
    </citation>
    <scope>NUCLEOTIDE SEQUENCE</scope>
    <source>
        <strain evidence="2">VKM Ac-1447</strain>
    </source>
</reference>
<protein>
    <recommendedName>
        <fullName evidence="4">PH domain-containing protein</fullName>
    </recommendedName>
</protein>
<keyword evidence="1" id="KW-1133">Transmembrane helix</keyword>
<accession>A0A9W6HFS6</accession>
<sequence length="173" mass="18824">MQRNEASADDALREVRRALRAVGRVPRVISSIVALVMLAASSVPVMADRDMTGLIVVGVPSVISVMLAFRVRAALGEDDVLLITGYVRSSRIALREVHAFVDVPYAGWWNGFAGSDGWTNFGLRMLEIELRGGRAASLPESICSGRRTTSIADLLNSWADERSPLNRRAAVED</sequence>
<evidence type="ECO:0000313" key="2">
    <source>
        <dbReference type="EMBL" id="GLJ79686.1"/>
    </source>
</evidence>
<name>A0A9W6HFS6_9MICO</name>
<proteinExistence type="predicted"/>
<comment type="caution">
    <text evidence="2">The sequence shown here is derived from an EMBL/GenBank/DDBJ whole genome shotgun (WGS) entry which is preliminary data.</text>
</comment>
<dbReference type="AlphaFoldDB" id="A0A9W6HFS6"/>
<feature type="transmembrane region" description="Helical" evidence="1">
    <location>
        <begin position="25"/>
        <end position="45"/>
    </location>
</feature>
<dbReference type="Proteomes" id="UP001142317">
    <property type="component" value="Unassembled WGS sequence"/>
</dbReference>
<keyword evidence="1" id="KW-0472">Membrane</keyword>
<gene>
    <name evidence="2" type="ORF">GCM10017586_13680</name>
</gene>
<evidence type="ECO:0008006" key="4">
    <source>
        <dbReference type="Google" id="ProtNLM"/>
    </source>
</evidence>
<feature type="transmembrane region" description="Helical" evidence="1">
    <location>
        <begin position="51"/>
        <end position="69"/>
    </location>
</feature>
<keyword evidence="1" id="KW-0812">Transmembrane</keyword>
<evidence type="ECO:0000256" key="1">
    <source>
        <dbReference type="SAM" id="Phobius"/>
    </source>
</evidence>
<dbReference type="RefSeq" id="WP_210007545.1">
    <property type="nucleotide sequence ID" value="NZ_BSEO01000005.1"/>
</dbReference>
<evidence type="ECO:0000313" key="3">
    <source>
        <dbReference type="Proteomes" id="UP001142317"/>
    </source>
</evidence>
<keyword evidence="3" id="KW-1185">Reference proteome</keyword>
<dbReference type="EMBL" id="BSEO01000005">
    <property type="protein sequence ID" value="GLJ79686.1"/>
    <property type="molecule type" value="Genomic_DNA"/>
</dbReference>
<organism evidence="2 3">
    <name type="scientific">Microbacterium imperiale</name>
    <dbReference type="NCBI Taxonomy" id="33884"/>
    <lineage>
        <taxon>Bacteria</taxon>
        <taxon>Bacillati</taxon>
        <taxon>Actinomycetota</taxon>
        <taxon>Actinomycetes</taxon>
        <taxon>Micrococcales</taxon>
        <taxon>Microbacteriaceae</taxon>
        <taxon>Microbacterium</taxon>
    </lineage>
</organism>